<sequence>MNSPLPRVKADVIVVGAGPVGMTLSLLLSKYGVKTLLMDKKTQMRQHPQAHYLSQRTMEVWRSLGHLDFAIEQHMPPMKHWRSFVYGTSLSDPVIAARDHLKDREAALWALSPSKVGHFPQHHLEPLLYTHLVAATQTAQPSSFFRSPIDVRLGVECVSMEAPQPNTDTDTDTARRVTCRVREVESGEEGEAEASFLIGCDGAHSRVREMMGVEMRGEKCLQSLINVYFVSKRMGEIAQKNPGMLYFLFNRELIVILVGHDLQSGEFVAQIPYFPPHQSLSRDFPESRCRELIHAMAGQTLPDLNIQGVRAWKMSAEVASSWVDTRSKRVILCGDAAHRLPPAGGFGMNLGIADAYNLAWKLSHILANDKHTSGALSADSERCLRSYEEERKTAALYNCSEAIRNFRRSLHIPNTLGLNFDLAKSVANVMQQMPNAPTPPPPSSDGNGNGSDVQPVKQKERERGEGGGGWTGTVVNTALRVGRVQVDVWKNLPGGWASRKQLIEECLRDEERNLSLIYPGLDLLVTYQNSSLLHKPQQEDTSTTSPLNKPHLTVSKSPFHYRPQTLIGSRLPHAQLFIPLKRERTQHKDSKSHSIGRVSTVDLPSLWDPPHAYGLVAFDDMWSVALRQLVPTGSSAPLVSSVVWGTDWPSDAGASPPWQLQADHTTIWSNRPLVDYWEGRGVGKGQQQEVLRVYSSPLAREDFLSLLFQHIPPHYHPNFTPRDASATQQQQQQRQEPQGADISDFAETYSKKQGGPSAMLSDFALLVRPDGHLMTVLARRGDEQSGASGDSSEPPDWMVARLREVLSVLPFSQVADKA</sequence>
<feature type="region of interest" description="Disordered" evidence="3">
    <location>
        <begin position="432"/>
        <end position="472"/>
    </location>
</feature>
<evidence type="ECO:0000313" key="6">
    <source>
        <dbReference type="Proteomes" id="UP000041254"/>
    </source>
</evidence>
<dbReference type="InterPro" id="IPR002938">
    <property type="entry name" value="FAD-bd"/>
</dbReference>
<dbReference type="GO" id="GO:0005739">
    <property type="term" value="C:mitochondrion"/>
    <property type="evidence" value="ECO:0007669"/>
    <property type="project" value="TreeGrafter"/>
</dbReference>
<feature type="domain" description="FAD-binding" evidence="4">
    <location>
        <begin position="10"/>
        <end position="384"/>
    </location>
</feature>
<feature type="compositionally biased region" description="Low complexity" evidence="3">
    <location>
        <begin position="728"/>
        <end position="738"/>
    </location>
</feature>
<dbReference type="PANTHER" id="PTHR43004">
    <property type="entry name" value="TRK SYSTEM POTASSIUM UPTAKE PROTEIN"/>
    <property type="match status" value="1"/>
</dbReference>
<organism evidence="5 6">
    <name type="scientific">Vitrella brassicaformis (strain CCMP3155)</name>
    <dbReference type="NCBI Taxonomy" id="1169540"/>
    <lineage>
        <taxon>Eukaryota</taxon>
        <taxon>Sar</taxon>
        <taxon>Alveolata</taxon>
        <taxon>Colpodellida</taxon>
        <taxon>Vitrellaceae</taxon>
        <taxon>Vitrella</taxon>
    </lineage>
</organism>
<dbReference type="InParanoid" id="A0A0G4EQF2"/>
<dbReference type="InterPro" id="IPR050641">
    <property type="entry name" value="RIFMO-like"/>
</dbReference>
<gene>
    <name evidence="5" type="ORF">Vbra_20748</name>
</gene>
<name>A0A0G4EQF2_VITBC</name>
<proteinExistence type="predicted"/>
<dbReference type="Gene3D" id="3.50.50.60">
    <property type="entry name" value="FAD/NAD(P)-binding domain"/>
    <property type="match status" value="1"/>
</dbReference>
<dbReference type="GO" id="GO:0006744">
    <property type="term" value="P:ubiquinone biosynthetic process"/>
    <property type="evidence" value="ECO:0007669"/>
    <property type="project" value="TreeGrafter"/>
</dbReference>
<dbReference type="Gene3D" id="3.30.9.10">
    <property type="entry name" value="D-Amino Acid Oxidase, subunit A, domain 2"/>
    <property type="match status" value="1"/>
</dbReference>
<dbReference type="GO" id="GO:0016709">
    <property type="term" value="F:oxidoreductase activity, acting on paired donors, with incorporation or reduction of molecular oxygen, NAD(P)H as one donor, and incorporation of one atom of oxygen"/>
    <property type="evidence" value="ECO:0007669"/>
    <property type="project" value="UniProtKB-ARBA"/>
</dbReference>
<dbReference type="AlphaFoldDB" id="A0A0G4EQF2"/>
<dbReference type="PRINTS" id="PR00420">
    <property type="entry name" value="RNGMNOXGNASE"/>
</dbReference>
<dbReference type="OMA" id="YTRDVCL"/>
<dbReference type="OrthoDB" id="1716816at2759"/>
<protein>
    <recommendedName>
        <fullName evidence="4">FAD-binding domain-containing protein</fullName>
    </recommendedName>
</protein>
<dbReference type="GO" id="GO:0071949">
    <property type="term" value="F:FAD binding"/>
    <property type="evidence" value="ECO:0007669"/>
    <property type="project" value="InterPro"/>
</dbReference>
<evidence type="ECO:0000259" key="4">
    <source>
        <dbReference type="Pfam" id="PF01494"/>
    </source>
</evidence>
<evidence type="ECO:0000256" key="2">
    <source>
        <dbReference type="ARBA" id="ARBA00022827"/>
    </source>
</evidence>
<dbReference type="PhylomeDB" id="A0A0G4EQF2"/>
<dbReference type="Proteomes" id="UP000041254">
    <property type="component" value="Unassembled WGS sequence"/>
</dbReference>
<reference evidence="5 6" key="1">
    <citation type="submission" date="2014-11" db="EMBL/GenBank/DDBJ databases">
        <authorList>
            <person name="Zhu J."/>
            <person name="Qi W."/>
            <person name="Song R."/>
        </authorList>
    </citation>
    <scope>NUCLEOTIDE SEQUENCE [LARGE SCALE GENOMIC DNA]</scope>
</reference>
<keyword evidence="2" id="KW-0274">FAD</keyword>
<dbReference type="VEuPathDB" id="CryptoDB:Vbra_20748"/>
<keyword evidence="1" id="KW-0285">Flavoprotein</keyword>
<dbReference type="STRING" id="1169540.A0A0G4EQF2"/>
<evidence type="ECO:0000256" key="3">
    <source>
        <dbReference type="SAM" id="MobiDB-lite"/>
    </source>
</evidence>
<dbReference type="EMBL" id="CDMY01000286">
    <property type="protein sequence ID" value="CEL99696.1"/>
    <property type="molecule type" value="Genomic_DNA"/>
</dbReference>
<dbReference type="PANTHER" id="PTHR43004:SF6">
    <property type="entry name" value="FAD_NAD(P)-BINDING OXIDOREDUCTASE FAMILY PROTEIN"/>
    <property type="match status" value="1"/>
</dbReference>
<evidence type="ECO:0000256" key="1">
    <source>
        <dbReference type="ARBA" id="ARBA00022630"/>
    </source>
</evidence>
<dbReference type="InterPro" id="IPR036188">
    <property type="entry name" value="FAD/NAD-bd_sf"/>
</dbReference>
<accession>A0A0G4EQF2</accession>
<dbReference type="SUPFAM" id="SSF51905">
    <property type="entry name" value="FAD/NAD(P)-binding domain"/>
    <property type="match status" value="1"/>
</dbReference>
<keyword evidence="6" id="KW-1185">Reference proteome</keyword>
<evidence type="ECO:0000313" key="5">
    <source>
        <dbReference type="EMBL" id="CEL99696.1"/>
    </source>
</evidence>
<feature type="region of interest" description="Disordered" evidence="3">
    <location>
        <begin position="717"/>
        <end position="739"/>
    </location>
</feature>
<dbReference type="Pfam" id="PF01494">
    <property type="entry name" value="FAD_binding_3"/>
    <property type="match status" value="1"/>
</dbReference>